<feature type="binding site" evidence="3">
    <location>
        <position position="222"/>
    </location>
    <ligand>
        <name>Mg(2+)</name>
        <dbReference type="ChEBI" id="CHEBI:18420"/>
        <label>1</label>
    </ligand>
</feature>
<dbReference type="SUPFAM" id="SSF101478">
    <property type="entry name" value="ADP-ribosylglycohydrolase"/>
    <property type="match status" value="1"/>
</dbReference>
<dbReference type="AlphaFoldDB" id="A0A9D2CHW4"/>
<feature type="binding site" evidence="3">
    <location>
        <position position="48"/>
    </location>
    <ligand>
        <name>Mg(2+)</name>
        <dbReference type="ChEBI" id="CHEBI:18420"/>
        <label>1</label>
    </ligand>
</feature>
<comment type="similarity">
    <text evidence="1">Belongs to the ADP-ribosylglycohydrolase family.</text>
</comment>
<dbReference type="Gene3D" id="1.10.4080.10">
    <property type="entry name" value="ADP-ribosylation/Crystallin J1"/>
    <property type="match status" value="1"/>
</dbReference>
<evidence type="ECO:0000313" key="4">
    <source>
        <dbReference type="EMBL" id="HIY79831.1"/>
    </source>
</evidence>
<dbReference type="GO" id="GO:0046872">
    <property type="term" value="F:metal ion binding"/>
    <property type="evidence" value="ECO:0007669"/>
    <property type="project" value="UniProtKB-KW"/>
</dbReference>
<dbReference type="Pfam" id="PF03747">
    <property type="entry name" value="ADP_ribosyl_GH"/>
    <property type="match status" value="1"/>
</dbReference>
<proteinExistence type="inferred from homology"/>
<keyword evidence="2" id="KW-0378">Hydrolase</keyword>
<sequence>MPTLRDAIYGLAVGDALGVPYEFRPRGSFTCTGMVGHGTHDQPPGTWSDDTSMTLATCDSIRVCGHVDTADMLERFRAWIDGGAYAVDGVVFDYGNTTARALAAGVGCTGERDNGNGSLMRIAPLAFTDATDDEVRAVSAITHAHPVSTEACVDMVHVMRSLAAGALPAEAIPDFDVLLAASEKDLGSGGFVRDTYCAALWCLAVSESYEECVLRAVNLGDDTDTTAAVAGALAGIVYGADAIPSAWMEALRGKDIIESCLF</sequence>
<gene>
    <name evidence="4" type="ORF">IAA42_05285</name>
</gene>
<comment type="caution">
    <text evidence="4">The sequence shown here is derived from an EMBL/GenBank/DDBJ whole genome shotgun (WGS) entry which is preliminary data.</text>
</comment>
<accession>A0A9D2CHW4</accession>
<evidence type="ECO:0000256" key="1">
    <source>
        <dbReference type="ARBA" id="ARBA00010702"/>
    </source>
</evidence>
<keyword evidence="3" id="KW-0460">Magnesium</keyword>
<dbReference type="InterPro" id="IPR036705">
    <property type="entry name" value="Ribosyl_crysJ1_sf"/>
</dbReference>
<dbReference type="InterPro" id="IPR050792">
    <property type="entry name" value="ADP-ribosylglycohydrolase"/>
</dbReference>
<dbReference type="GO" id="GO:0016787">
    <property type="term" value="F:hydrolase activity"/>
    <property type="evidence" value="ECO:0007669"/>
    <property type="project" value="UniProtKB-KW"/>
</dbReference>
<dbReference type="InterPro" id="IPR005502">
    <property type="entry name" value="Ribosyl_crysJ1"/>
</dbReference>
<feature type="binding site" evidence="3">
    <location>
        <position position="224"/>
    </location>
    <ligand>
        <name>Mg(2+)</name>
        <dbReference type="ChEBI" id="CHEBI:18420"/>
        <label>1</label>
    </ligand>
</feature>
<comment type="cofactor">
    <cofactor evidence="3">
        <name>Mg(2+)</name>
        <dbReference type="ChEBI" id="CHEBI:18420"/>
    </cofactor>
    <text evidence="3">Binds 2 magnesium ions per subunit.</text>
</comment>
<protein>
    <submittedName>
        <fullName evidence="4">ADP-ribosylglycohydrolase family protein</fullName>
    </submittedName>
</protein>
<feature type="binding site" evidence="3">
    <location>
        <position position="49"/>
    </location>
    <ligand>
        <name>Mg(2+)</name>
        <dbReference type="ChEBI" id="CHEBI:18420"/>
        <label>1</label>
    </ligand>
</feature>
<keyword evidence="3" id="KW-0479">Metal-binding</keyword>
<reference evidence="4" key="1">
    <citation type="journal article" date="2021" name="PeerJ">
        <title>Extensive microbial diversity within the chicken gut microbiome revealed by metagenomics and culture.</title>
        <authorList>
            <person name="Gilroy R."/>
            <person name="Ravi A."/>
            <person name="Getino M."/>
            <person name="Pursley I."/>
            <person name="Horton D.L."/>
            <person name="Alikhan N.F."/>
            <person name="Baker D."/>
            <person name="Gharbi K."/>
            <person name="Hall N."/>
            <person name="Watson M."/>
            <person name="Adriaenssens E.M."/>
            <person name="Foster-Nyarko E."/>
            <person name="Jarju S."/>
            <person name="Secka A."/>
            <person name="Antonio M."/>
            <person name="Oren A."/>
            <person name="Chaudhuri R.R."/>
            <person name="La Ragione R."/>
            <person name="Hildebrand F."/>
            <person name="Pallen M.J."/>
        </authorList>
    </citation>
    <scope>NUCLEOTIDE SEQUENCE</scope>
    <source>
        <strain evidence="4">ChiHjej10B9-743</strain>
    </source>
</reference>
<dbReference type="EMBL" id="DXCP01000037">
    <property type="protein sequence ID" value="HIY79831.1"/>
    <property type="molecule type" value="Genomic_DNA"/>
</dbReference>
<evidence type="ECO:0000256" key="3">
    <source>
        <dbReference type="PIRSR" id="PIRSR605502-1"/>
    </source>
</evidence>
<dbReference type="PANTHER" id="PTHR16222">
    <property type="entry name" value="ADP-RIBOSYLGLYCOHYDROLASE"/>
    <property type="match status" value="1"/>
</dbReference>
<reference evidence="4" key="2">
    <citation type="submission" date="2021-04" db="EMBL/GenBank/DDBJ databases">
        <authorList>
            <person name="Gilroy R."/>
        </authorList>
    </citation>
    <scope>NUCLEOTIDE SEQUENCE</scope>
    <source>
        <strain evidence="4">ChiHjej10B9-743</strain>
    </source>
</reference>
<organism evidence="4 5">
    <name type="scientific">Candidatus Olsenella excrementavium</name>
    <dbReference type="NCBI Taxonomy" id="2838709"/>
    <lineage>
        <taxon>Bacteria</taxon>
        <taxon>Bacillati</taxon>
        <taxon>Actinomycetota</taxon>
        <taxon>Coriobacteriia</taxon>
        <taxon>Coriobacteriales</taxon>
        <taxon>Atopobiaceae</taxon>
        <taxon>Olsenella</taxon>
    </lineage>
</organism>
<name>A0A9D2CHW4_9ACTN</name>
<evidence type="ECO:0000256" key="2">
    <source>
        <dbReference type="ARBA" id="ARBA00022801"/>
    </source>
</evidence>
<dbReference type="Proteomes" id="UP000824133">
    <property type="component" value="Unassembled WGS sequence"/>
</dbReference>
<dbReference type="PANTHER" id="PTHR16222:SF24">
    <property type="entry name" value="ADP-RIBOSYLHYDROLASE ARH3"/>
    <property type="match status" value="1"/>
</dbReference>
<evidence type="ECO:0000313" key="5">
    <source>
        <dbReference type="Proteomes" id="UP000824133"/>
    </source>
</evidence>
<feature type="binding site" evidence="3">
    <location>
        <position position="225"/>
    </location>
    <ligand>
        <name>Mg(2+)</name>
        <dbReference type="ChEBI" id="CHEBI:18420"/>
        <label>1</label>
    </ligand>
</feature>
<feature type="binding site" evidence="3">
    <location>
        <position position="50"/>
    </location>
    <ligand>
        <name>Mg(2+)</name>
        <dbReference type="ChEBI" id="CHEBI:18420"/>
        <label>1</label>
    </ligand>
</feature>